<organism evidence="1 2">
    <name type="scientific">Acidaminobacter hydrogenoformans DSM 2784</name>
    <dbReference type="NCBI Taxonomy" id="1120920"/>
    <lineage>
        <taxon>Bacteria</taxon>
        <taxon>Bacillati</taxon>
        <taxon>Bacillota</taxon>
        <taxon>Clostridia</taxon>
        <taxon>Peptostreptococcales</taxon>
        <taxon>Acidaminobacteraceae</taxon>
        <taxon>Acidaminobacter</taxon>
    </lineage>
</organism>
<dbReference type="STRING" id="1120920.SAMN03080599_01977"/>
<accession>A0A1G5S0E1</accession>
<protein>
    <submittedName>
        <fullName evidence="1">Uncharacterized conserved protein YdeI, YjbR/CyaY-like superfamily, DUF1801 family</fullName>
    </submittedName>
</protein>
<keyword evidence="2" id="KW-1185">Reference proteome</keyword>
<dbReference type="Pfam" id="PF13376">
    <property type="entry name" value="OmdA"/>
    <property type="match status" value="1"/>
</dbReference>
<proteinExistence type="predicted"/>
<name>A0A1G5S0E1_9FIRM</name>
<sequence length="189" mass="22597">MEPLKTFFTSERLKWRAWLAENIDKEKEIWFVFPKKASGEKGLSYNDAVEEALCFGWIDSTVKNLDSLHKMQRFSPRRKGSTYSRANIERLIWLEKQGLIHPKVRDAILDVIKAPYEFPADILEAIRHDEKAWENYEKFPEAYKRIRIAYIDGARKRPLEFKKRLENFIRKTRENKMIGYGGIDKYYEK</sequence>
<dbReference type="RefSeq" id="WP_092591022.1">
    <property type="nucleotide sequence ID" value="NZ_FMWL01000009.1"/>
</dbReference>
<dbReference type="Proteomes" id="UP000199208">
    <property type="component" value="Unassembled WGS sequence"/>
</dbReference>
<dbReference type="EMBL" id="FMWL01000009">
    <property type="protein sequence ID" value="SCZ79852.1"/>
    <property type="molecule type" value="Genomic_DNA"/>
</dbReference>
<gene>
    <name evidence="1" type="ORF">SAMN03080599_01977</name>
</gene>
<dbReference type="AlphaFoldDB" id="A0A1G5S0E1"/>
<reference evidence="1 2" key="1">
    <citation type="submission" date="2016-10" db="EMBL/GenBank/DDBJ databases">
        <authorList>
            <person name="de Groot N.N."/>
        </authorList>
    </citation>
    <scope>NUCLEOTIDE SEQUENCE [LARGE SCALE GENOMIC DNA]</scope>
    <source>
        <strain evidence="1 2">DSM 2784</strain>
    </source>
</reference>
<dbReference type="OrthoDB" id="9796999at2"/>
<evidence type="ECO:0000313" key="1">
    <source>
        <dbReference type="EMBL" id="SCZ79852.1"/>
    </source>
</evidence>
<evidence type="ECO:0000313" key="2">
    <source>
        <dbReference type="Proteomes" id="UP000199208"/>
    </source>
</evidence>